<sequence>MQTAFPCDRFEAIFFEARGWRMKCFDCPGKLYTPGPGETLSNFHIHLRNRRHRSLVADRF</sequence>
<dbReference type="EMBL" id="MU155309">
    <property type="protein sequence ID" value="KAF9476043.1"/>
    <property type="molecule type" value="Genomic_DNA"/>
</dbReference>
<protein>
    <submittedName>
        <fullName evidence="1">Uncharacterized protein</fullName>
    </submittedName>
</protein>
<name>A0A9P5YUG3_9AGAR</name>
<accession>A0A9P5YUG3</accession>
<evidence type="ECO:0000313" key="1">
    <source>
        <dbReference type="EMBL" id="KAF9476043.1"/>
    </source>
</evidence>
<reference evidence="1" key="1">
    <citation type="submission" date="2020-11" db="EMBL/GenBank/DDBJ databases">
        <authorList>
            <consortium name="DOE Joint Genome Institute"/>
            <person name="Ahrendt S."/>
            <person name="Riley R."/>
            <person name="Andreopoulos W."/>
            <person name="Labutti K."/>
            <person name="Pangilinan J."/>
            <person name="Ruiz-Duenas F.J."/>
            <person name="Barrasa J.M."/>
            <person name="Sanchez-Garcia M."/>
            <person name="Camarero S."/>
            <person name="Miyauchi S."/>
            <person name="Serrano A."/>
            <person name="Linde D."/>
            <person name="Babiker R."/>
            <person name="Drula E."/>
            <person name="Ayuso-Fernandez I."/>
            <person name="Pacheco R."/>
            <person name="Padilla G."/>
            <person name="Ferreira P."/>
            <person name="Barriuso J."/>
            <person name="Kellner H."/>
            <person name="Castanera R."/>
            <person name="Alfaro M."/>
            <person name="Ramirez L."/>
            <person name="Pisabarro A.G."/>
            <person name="Kuo A."/>
            <person name="Tritt A."/>
            <person name="Lipzen A."/>
            <person name="He G."/>
            <person name="Yan M."/>
            <person name="Ng V."/>
            <person name="Cullen D."/>
            <person name="Martin F."/>
            <person name="Rosso M.-N."/>
            <person name="Henrissat B."/>
            <person name="Hibbett D."/>
            <person name="Martinez A.T."/>
            <person name="Grigoriev I.V."/>
        </authorList>
    </citation>
    <scope>NUCLEOTIDE SEQUENCE</scope>
    <source>
        <strain evidence="1">CIRM-BRFM 674</strain>
    </source>
</reference>
<gene>
    <name evidence="1" type="ORF">BDN70DRAFT_812942</name>
</gene>
<dbReference type="Proteomes" id="UP000807469">
    <property type="component" value="Unassembled WGS sequence"/>
</dbReference>
<dbReference type="AlphaFoldDB" id="A0A9P5YUG3"/>
<keyword evidence="2" id="KW-1185">Reference proteome</keyword>
<organism evidence="1 2">
    <name type="scientific">Pholiota conissans</name>
    <dbReference type="NCBI Taxonomy" id="109636"/>
    <lineage>
        <taxon>Eukaryota</taxon>
        <taxon>Fungi</taxon>
        <taxon>Dikarya</taxon>
        <taxon>Basidiomycota</taxon>
        <taxon>Agaricomycotina</taxon>
        <taxon>Agaricomycetes</taxon>
        <taxon>Agaricomycetidae</taxon>
        <taxon>Agaricales</taxon>
        <taxon>Agaricineae</taxon>
        <taxon>Strophariaceae</taxon>
        <taxon>Pholiota</taxon>
    </lineage>
</organism>
<proteinExistence type="predicted"/>
<dbReference type="OrthoDB" id="515064at2759"/>
<comment type="caution">
    <text evidence="1">The sequence shown here is derived from an EMBL/GenBank/DDBJ whole genome shotgun (WGS) entry which is preliminary data.</text>
</comment>
<evidence type="ECO:0000313" key="2">
    <source>
        <dbReference type="Proteomes" id="UP000807469"/>
    </source>
</evidence>